<dbReference type="Pfam" id="PF07963">
    <property type="entry name" value="N_methyl"/>
    <property type="match status" value="1"/>
</dbReference>
<gene>
    <name evidence="2" type="ORF">P9H32_07240</name>
</gene>
<keyword evidence="3" id="KW-1185">Reference proteome</keyword>
<comment type="caution">
    <text evidence="2">The sequence shown here is derived from an EMBL/GenBank/DDBJ whole genome shotgun (WGS) entry which is preliminary data.</text>
</comment>
<reference evidence="2 3" key="1">
    <citation type="journal article" date="2024" name="Appl. Environ. Microbiol.">
        <title>Pontiella agarivorans sp. nov., a novel marine anaerobic bacterium capable of degrading macroalgal polysaccharides and fixing nitrogen.</title>
        <authorList>
            <person name="Liu N."/>
            <person name="Kivenson V."/>
            <person name="Peng X."/>
            <person name="Cui Z."/>
            <person name="Lankiewicz T.S."/>
            <person name="Gosselin K.M."/>
            <person name="English C.J."/>
            <person name="Blair E.M."/>
            <person name="O'Malley M.A."/>
            <person name="Valentine D.L."/>
        </authorList>
    </citation>
    <scope>NUCLEOTIDE SEQUENCE [LARGE SCALE GENOMIC DNA]</scope>
    <source>
        <strain evidence="2 3">NLcol2</strain>
    </source>
</reference>
<name>A0ABU5MWC0_9BACT</name>
<dbReference type="InterPro" id="IPR045584">
    <property type="entry name" value="Pilin-like"/>
</dbReference>
<keyword evidence="1" id="KW-0812">Transmembrane</keyword>
<dbReference type="InterPro" id="IPR012902">
    <property type="entry name" value="N_methyl_site"/>
</dbReference>
<protein>
    <submittedName>
        <fullName evidence="2">Prepilin-type N-terminal cleavage/methylation domain-containing protein</fullName>
    </submittedName>
</protein>
<organism evidence="2 3">
    <name type="scientific">Pontiella agarivorans</name>
    <dbReference type="NCBI Taxonomy" id="3038953"/>
    <lineage>
        <taxon>Bacteria</taxon>
        <taxon>Pseudomonadati</taxon>
        <taxon>Kiritimatiellota</taxon>
        <taxon>Kiritimatiellia</taxon>
        <taxon>Kiritimatiellales</taxon>
        <taxon>Pontiellaceae</taxon>
        <taxon>Pontiella</taxon>
    </lineage>
</organism>
<evidence type="ECO:0000256" key="1">
    <source>
        <dbReference type="SAM" id="Phobius"/>
    </source>
</evidence>
<evidence type="ECO:0000313" key="3">
    <source>
        <dbReference type="Proteomes" id="UP001290861"/>
    </source>
</evidence>
<dbReference type="Gene3D" id="3.30.700.10">
    <property type="entry name" value="Glycoprotein, Type 4 Pilin"/>
    <property type="match status" value="1"/>
</dbReference>
<dbReference type="NCBIfam" id="TIGR02532">
    <property type="entry name" value="IV_pilin_GFxxxE"/>
    <property type="match status" value="1"/>
</dbReference>
<keyword evidence="1" id="KW-1133">Transmembrane helix</keyword>
<keyword evidence="1" id="KW-0472">Membrane</keyword>
<feature type="transmembrane region" description="Helical" evidence="1">
    <location>
        <begin position="6"/>
        <end position="29"/>
    </location>
</feature>
<accession>A0ABU5MWC0</accession>
<proteinExistence type="predicted"/>
<evidence type="ECO:0000313" key="2">
    <source>
        <dbReference type="EMBL" id="MDZ8118423.1"/>
    </source>
</evidence>
<dbReference type="RefSeq" id="WP_322608223.1">
    <property type="nucleotide sequence ID" value="NZ_JARVCO010000008.1"/>
</dbReference>
<dbReference type="EMBL" id="JARVCO010000008">
    <property type="protein sequence ID" value="MDZ8118423.1"/>
    <property type="molecule type" value="Genomic_DNA"/>
</dbReference>
<sequence>MSRRAFTLMEVMLVIVIVAIITGVSLPYFSGTIKGAGLKTTARTISRMSRYARSMAIMREEMMTIVLNQETMEIFLGGELVQTNSADGEIDQDILKRLGYKDGEGTSDETAGIEKEVHKILPKGLTVREFDKEWTEEDDEYPDLCLIRFFPNGQCEKFEIEIEDKRGVAIRMENDPISGKITSEFLQ</sequence>
<dbReference type="SUPFAM" id="SSF54523">
    <property type="entry name" value="Pili subunits"/>
    <property type="match status" value="1"/>
</dbReference>
<dbReference type="Proteomes" id="UP001290861">
    <property type="component" value="Unassembled WGS sequence"/>
</dbReference>